<evidence type="ECO:0000256" key="3">
    <source>
        <dbReference type="SAM" id="Phobius"/>
    </source>
</evidence>
<feature type="transmembrane region" description="Helical" evidence="3">
    <location>
        <begin position="7"/>
        <end position="23"/>
    </location>
</feature>
<protein>
    <submittedName>
        <fullName evidence="5">Glycosyltransferase family 39 protein</fullName>
        <ecNumber evidence="5">2.4.-.-</ecNumber>
    </submittedName>
</protein>
<dbReference type="PANTHER" id="PTHR44227">
    <property type="match status" value="1"/>
</dbReference>
<feature type="transmembrane region" description="Helical" evidence="3">
    <location>
        <begin position="139"/>
        <end position="156"/>
    </location>
</feature>
<keyword evidence="3" id="KW-0812">Transmembrane</keyword>
<dbReference type="Pfam" id="PF13231">
    <property type="entry name" value="PMT_2"/>
    <property type="match status" value="1"/>
</dbReference>
<evidence type="ECO:0000259" key="4">
    <source>
        <dbReference type="Pfam" id="PF13231"/>
    </source>
</evidence>
<name>A0A956M1B0_UNCEI</name>
<evidence type="ECO:0000313" key="5">
    <source>
        <dbReference type="EMBL" id="MCA9729158.1"/>
    </source>
</evidence>
<evidence type="ECO:0000313" key="6">
    <source>
        <dbReference type="Proteomes" id="UP000697710"/>
    </source>
</evidence>
<keyword evidence="5" id="KW-0808">Transferase</keyword>
<feature type="non-terminal residue" evidence="5">
    <location>
        <position position="218"/>
    </location>
</feature>
<keyword evidence="2" id="KW-0802">TPR repeat</keyword>
<dbReference type="PANTHER" id="PTHR44227:SF3">
    <property type="entry name" value="PROTEIN O-MANNOSYL-TRANSFERASE TMTC4"/>
    <property type="match status" value="1"/>
</dbReference>
<organism evidence="5 6">
    <name type="scientific">Eiseniibacteriota bacterium</name>
    <dbReference type="NCBI Taxonomy" id="2212470"/>
    <lineage>
        <taxon>Bacteria</taxon>
        <taxon>Candidatus Eiseniibacteriota</taxon>
    </lineage>
</organism>
<evidence type="ECO:0000256" key="2">
    <source>
        <dbReference type="ARBA" id="ARBA00022803"/>
    </source>
</evidence>
<comment type="caution">
    <text evidence="5">The sequence shown here is derived from an EMBL/GenBank/DDBJ whole genome shotgun (WGS) entry which is preliminary data.</text>
</comment>
<proteinExistence type="predicted"/>
<feature type="domain" description="Glycosyltransferase RgtA/B/C/D-like" evidence="4">
    <location>
        <begin position="87"/>
        <end position="193"/>
    </location>
</feature>
<keyword evidence="1" id="KW-0677">Repeat</keyword>
<sequence>MRRAQWFAIAIFLIAASVYLPTLDDPALNWDDPEYIELPLLQQPDALAQIWTSFATPQVYPVVFTSFWIDTLLWKGDLRGTRAVDLLLHGLVGVLAFCFLRSILGRRFGEGPAFVTALLFALHPTQVATVAWIAERKNLLAAIFVLLALMACRRATMRADGRPARREWTAAYVFGFLAMFSKSTAVVLPLLVLWMEAWIPARRPAAADVGGSGRWRSL</sequence>
<dbReference type="AlphaFoldDB" id="A0A956M1B0"/>
<dbReference type="InterPro" id="IPR038731">
    <property type="entry name" value="RgtA/B/C-like"/>
</dbReference>
<gene>
    <name evidence="5" type="ORF">KC729_15825</name>
</gene>
<reference evidence="5" key="2">
    <citation type="journal article" date="2021" name="Microbiome">
        <title>Successional dynamics and alternative stable states in a saline activated sludge microbial community over 9 years.</title>
        <authorList>
            <person name="Wang Y."/>
            <person name="Ye J."/>
            <person name="Ju F."/>
            <person name="Liu L."/>
            <person name="Boyd J.A."/>
            <person name="Deng Y."/>
            <person name="Parks D.H."/>
            <person name="Jiang X."/>
            <person name="Yin X."/>
            <person name="Woodcroft B.J."/>
            <person name="Tyson G.W."/>
            <person name="Hugenholtz P."/>
            <person name="Polz M.F."/>
            <person name="Zhang T."/>
        </authorList>
    </citation>
    <scope>NUCLEOTIDE SEQUENCE</scope>
    <source>
        <strain evidence="5">HKST-UBA01</strain>
    </source>
</reference>
<feature type="transmembrane region" description="Helical" evidence="3">
    <location>
        <begin position="168"/>
        <end position="194"/>
    </location>
</feature>
<dbReference type="Proteomes" id="UP000697710">
    <property type="component" value="Unassembled WGS sequence"/>
</dbReference>
<keyword evidence="3" id="KW-0472">Membrane</keyword>
<evidence type="ECO:0000256" key="1">
    <source>
        <dbReference type="ARBA" id="ARBA00022737"/>
    </source>
</evidence>
<keyword evidence="5" id="KW-0328">Glycosyltransferase</keyword>
<feature type="transmembrane region" description="Helical" evidence="3">
    <location>
        <begin position="86"/>
        <end position="104"/>
    </location>
</feature>
<reference evidence="5" key="1">
    <citation type="submission" date="2020-04" db="EMBL/GenBank/DDBJ databases">
        <authorList>
            <person name="Zhang T."/>
        </authorList>
    </citation>
    <scope>NUCLEOTIDE SEQUENCE</scope>
    <source>
        <strain evidence="5">HKST-UBA01</strain>
    </source>
</reference>
<dbReference type="EMBL" id="JAGQHR010000591">
    <property type="protein sequence ID" value="MCA9729158.1"/>
    <property type="molecule type" value="Genomic_DNA"/>
</dbReference>
<dbReference type="GO" id="GO:0016757">
    <property type="term" value="F:glycosyltransferase activity"/>
    <property type="evidence" value="ECO:0007669"/>
    <property type="project" value="UniProtKB-KW"/>
</dbReference>
<keyword evidence="3" id="KW-1133">Transmembrane helix</keyword>
<accession>A0A956M1B0</accession>
<feature type="transmembrane region" description="Helical" evidence="3">
    <location>
        <begin position="111"/>
        <end position="133"/>
    </location>
</feature>
<dbReference type="EC" id="2.4.-.-" evidence="5"/>
<dbReference type="InterPro" id="IPR052346">
    <property type="entry name" value="O-mannosyl-transferase_TMTC"/>
</dbReference>